<feature type="compositionally biased region" description="Low complexity" evidence="1">
    <location>
        <begin position="135"/>
        <end position="147"/>
    </location>
</feature>
<comment type="caution">
    <text evidence="3">The sequence shown here is derived from an EMBL/GenBank/DDBJ whole genome shotgun (WGS) entry which is preliminary data.</text>
</comment>
<sequence length="465" mass="51096">MKRPGRAGLGSLAALWLLVLGSLLGLWSGLQREQAAEQGRRFPTGTAGRRLPQEQRGWGRGGTGDSAPDSRSPGQGESRGAQKTFRALLTLPAAGDRGEPLEGQEQPAEPREGPGHSSQLEPRQGQNLEPGSREPPAQEAPADPASPVQGGIFWSRALEQQVPPGFDPEQAASWLETTRAARVASLERGGCGRSSNRLAWLSDGSRACVRYGINPEQIQGEALSYQLAELLGIQQRLPPMTLALVEARGRQWGQVRDELRGSHWAEGAVVSLTQWVDNLTDVVAPAPWRSEAGSGRRLQPLAAGELGGLTQSQLVELVQWTDLILFDYLTANFDRLVSNLFSLQWDPRVMHRATSNLHRAPNGGLVFIDNEAGLVHGYRLLSMWDKYNEPLLRSVCIFREATAQRVRELHRLQNAASELLRLYRTHEPLSGRLGFLSEQQAQLLQGRIDLVHKHILHCKAMATSL</sequence>
<dbReference type="Proteomes" id="UP000765507">
    <property type="component" value="Unassembled WGS sequence"/>
</dbReference>
<proteinExistence type="predicted"/>
<feature type="compositionally biased region" description="Polar residues" evidence="1">
    <location>
        <begin position="116"/>
        <end position="129"/>
    </location>
</feature>
<evidence type="ECO:0000256" key="2">
    <source>
        <dbReference type="SAM" id="SignalP"/>
    </source>
</evidence>
<feature type="signal peptide" evidence="2">
    <location>
        <begin position="1"/>
        <end position="29"/>
    </location>
</feature>
<evidence type="ECO:0000313" key="4">
    <source>
        <dbReference type="Proteomes" id="UP000765507"/>
    </source>
</evidence>
<feature type="region of interest" description="Disordered" evidence="1">
    <location>
        <begin position="37"/>
        <end position="149"/>
    </location>
</feature>
<dbReference type="InterPro" id="IPR024868">
    <property type="entry name" value="FJX1/FJ"/>
</dbReference>
<dbReference type="PANTHER" id="PTHR13147">
    <property type="entry name" value="FOUR-JOINTED BOX PROTEIN 1"/>
    <property type="match status" value="1"/>
</dbReference>
<name>A0A8T1T8Z5_CHESE</name>
<reference evidence="3 4" key="1">
    <citation type="journal article" date="2020" name="G3 (Bethesda)">
        <title>Draft Genome of the Common Snapping Turtle, Chelydra serpentina, a Model for Phenotypic Plasticity in Reptiles.</title>
        <authorList>
            <person name="Das D."/>
            <person name="Singh S.K."/>
            <person name="Bierstedt J."/>
            <person name="Erickson A."/>
            <person name="Galli G.L.J."/>
            <person name="Crossley D.A. 2nd"/>
            <person name="Rhen T."/>
        </authorList>
    </citation>
    <scope>NUCLEOTIDE SEQUENCE [LARGE SCALE GENOMIC DNA]</scope>
    <source>
        <strain evidence="3">KW</strain>
    </source>
</reference>
<evidence type="ECO:0000256" key="1">
    <source>
        <dbReference type="SAM" id="MobiDB-lite"/>
    </source>
</evidence>
<dbReference type="OrthoDB" id="10055077at2759"/>
<feature type="chain" id="PRO_5035851332" evidence="2">
    <location>
        <begin position="30"/>
        <end position="465"/>
    </location>
</feature>
<accession>A0A8T1T8Z5</accession>
<gene>
    <name evidence="3" type="primary">fjx1</name>
    <name evidence="3" type="ORF">G0U57_007790</name>
</gene>
<dbReference type="GO" id="GO:0005615">
    <property type="term" value="C:extracellular space"/>
    <property type="evidence" value="ECO:0007669"/>
    <property type="project" value="TreeGrafter"/>
</dbReference>
<protein>
    <submittedName>
        <fullName evidence="3">Four jointed box 1</fullName>
    </submittedName>
</protein>
<dbReference type="GO" id="GO:0007267">
    <property type="term" value="P:cell-cell signaling"/>
    <property type="evidence" value="ECO:0007669"/>
    <property type="project" value="TreeGrafter"/>
</dbReference>
<keyword evidence="2" id="KW-0732">Signal</keyword>
<dbReference type="AlphaFoldDB" id="A0A8T1T8Z5"/>
<dbReference type="PANTHER" id="PTHR13147:SF5">
    <property type="entry name" value="FOUR-JOINTED BOX PROTEIN 1"/>
    <property type="match status" value="1"/>
</dbReference>
<organism evidence="3 4">
    <name type="scientific">Chelydra serpentina</name>
    <name type="common">Snapping turtle</name>
    <name type="synonym">Testudo serpentina</name>
    <dbReference type="NCBI Taxonomy" id="8475"/>
    <lineage>
        <taxon>Eukaryota</taxon>
        <taxon>Metazoa</taxon>
        <taxon>Chordata</taxon>
        <taxon>Craniata</taxon>
        <taxon>Vertebrata</taxon>
        <taxon>Euteleostomi</taxon>
        <taxon>Archelosauria</taxon>
        <taxon>Testudinata</taxon>
        <taxon>Testudines</taxon>
        <taxon>Cryptodira</taxon>
        <taxon>Durocryptodira</taxon>
        <taxon>Americhelydia</taxon>
        <taxon>Chelydroidea</taxon>
        <taxon>Chelydridae</taxon>
        <taxon>Chelydra</taxon>
    </lineage>
</organism>
<keyword evidence="4" id="KW-1185">Reference proteome</keyword>
<evidence type="ECO:0000313" key="3">
    <source>
        <dbReference type="EMBL" id="KAG6937942.1"/>
    </source>
</evidence>
<dbReference type="PRINTS" id="PR02072">
    <property type="entry name" value="4JOINTEDBOX1"/>
</dbReference>
<dbReference type="EMBL" id="JAHGAV010000020">
    <property type="protein sequence ID" value="KAG6937942.1"/>
    <property type="molecule type" value="Genomic_DNA"/>
</dbReference>